<dbReference type="SMART" id="SM00530">
    <property type="entry name" value="HTH_XRE"/>
    <property type="match status" value="1"/>
</dbReference>
<dbReference type="Pfam" id="PF19054">
    <property type="entry name" value="DUF5753"/>
    <property type="match status" value="1"/>
</dbReference>
<dbReference type="EMBL" id="JBHSBN010000004">
    <property type="protein sequence ID" value="MFC4105932.1"/>
    <property type="molecule type" value="Genomic_DNA"/>
</dbReference>
<dbReference type="PROSITE" id="PS50943">
    <property type="entry name" value="HTH_CROC1"/>
    <property type="match status" value="1"/>
</dbReference>
<comment type="caution">
    <text evidence="2">The sequence shown here is derived from an EMBL/GenBank/DDBJ whole genome shotgun (WGS) entry which is preliminary data.</text>
</comment>
<dbReference type="InterPro" id="IPR043917">
    <property type="entry name" value="DUF5753"/>
</dbReference>
<dbReference type="SUPFAM" id="SSF47413">
    <property type="entry name" value="lambda repressor-like DNA-binding domains"/>
    <property type="match status" value="1"/>
</dbReference>
<evidence type="ECO:0000259" key="1">
    <source>
        <dbReference type="PROSITE" id="PS50943"/>
    </source>
</evidence>
<evidence type="ECO:0000313" key="2">
    <source>
        <dbReference type="EMBL" id="MFC4105932.1"/>
    </source>
</evidence>
<organism evidence="2 3">
    <name type="scientific">Micromonospora zhanjiangensis</name>
    <dbReference type="NCBI Taxonomy" id="1522057"/>
    <lineage>
        <taxon>Bacteria</taxon>
        <taxon>Bacillati</taxon>
        <taxon>Actinomycetota</taxon>
        <taxon>Actinomycetes</taxon>
        <taxon>Micromonosporales</taxon>
        <taxon>Micromonosporaceae</taxon>
        <taxon>Micromonospora</taxon>
    </lineage>
</organism>
<dbReference type="Gene3D" id="1.10.260.40">
    <property type="entry name" value="lambda repressor-like DNA-binding domains"/>
    <property type="match status" value="1"/>
</dbReference>
<keyword evidence="3" id="KW-1185">Reference proteome</keyword>
<dbReference type="CDD" id="cd00093">
    <property type="entry name" value="HTH_XRE"/>
    <property type="match status" value="1"/>
</dbReference>
<protein>
    <submittedName>
        <fullName evidence="2">Helix-turn-helix domain-containing protein</fullName>
    </submittedName>
</protein>
<proteinExistence type="predicted"/>
<dbReference type="Pfam" id="PF13560">
    <property type="entry name" value="HTH_31"/>
    <property type="match status" value="1"/>
</dbReference>
<reference evidence="3" key="1">
    <citation type="journal article" date="2019" name="Int. J. Syst. Evol. Microbiol.">
        <title>The Global Catalogue of Microorganisms (GCM) 10K type strain sequencing project: providing services to taxonomists for standard genome sequencing and annotation.</title>
        <authorList>
            <consortium name="The Broad Institute Genomics Platform"/>
            <consortium name="The Broad Institute Genome Sequencing Center for Infectious Disease"/>
            <person name="Wu L."/>
            <person name="Ma J."/>
        </authorList>
    </citation>
    <scope>NUCLEOTIDE SEQUENCE [LARGE SCALE GENOMIC DNA]</scope>
    <source>
        <strain evidence="3">2902at01</strain>
    </source>
</reference>
<gene>
    <name evidence="2" type="ORF">ACFOX0_08275</name>
</gene>
<dbReference type="InterPro" id="IPR001387">
    <property type="entry name" value="Cro/C1-type_HTH"/>
</dbReference>
<dbReference type="RefSeq" id="WP_377543269.1">
    <property type="nucleotide sequence ID" value="NZ_JBHSBN010000004.1"/>
</dbReference>
<dbReference type="InterPro" id="IPR010982">
    <property type="entry name" value="Lambda_DNA-bd_dom_sf"/>
</dbReference>
<feature type="domain" description="HTH cro/C1-type" evidence="1">
    <location>
        <begin position="19"/>
        <end position="49"/>
    </location>
</feature>
<name>A0ABV8KJ27_9ACTN</name>
<evidence type="ECO:0000313" key="3">
    <source>
        <dbReference type="Proteomes" id="UP001595868"/>
    </source>
</evidence>
<dbReference type="Proteomes" id="UP001595868">
    <property type="component" value="Unassembled WGS sequence"/>
</dbReference>
<sequence length="287" mass="32872">MPHKPFTRTLRAQWLGQQLRQIREQRGMTLKMVGEFLQRDHTALSRYERAEWPIRRSEVVALLDLYGFHQATERSRLLTLAEEVWRVDRWDEDYGDVIDSSFIDFPWLESRAERICSYHAMVVPGLFQLPEYAELVIRAAEGPEVSEDSVSRWVELRLARQRVLAEPGSAAIEAVIDEAALRRRIGSPGLLRDQLDHIGQLCRRRHVEVRVLPTTVRLHAGLNGSFWLFVMPPGYPAVGYLEGLAGQLYVESPKSDRFIDAYHSVRDAALDPDESAKLIATIAEELS</sequence>
<accession>A0ABV8KJ27</accession>